<gene>
    <name evidence="2" type="ORF">ACHAWO_007627</name>
</gene>
<evidence type="ECO:0000313" key="3">
    <source>
        <dbReference type="Proteomes" id="UP001530400"/>
    </source>
</evidence>
<dbReference type="Proteomes" id="UP001530400">
    <property type="component" value="Unassembled WGS sequence"/>
</dbReference>
<reference evidence="2 3" key="1">
    <citation type="submission" date="2024-10" db="EMBL/GenBank/DDBJ databases">
        <title>Updated reference genomes for cyclostephanoid diatoms.</title>
        <authorList>
            <person name="Roberts W.R."/>
            <person name="Alverson A.J."/>
        </authorList>
    </citation>
    <scope>NUCLEOTIDE SEQUENCE [LARGE SCALE GENOMIC DNA]</scope>
    <source>
        <strain evidence="2 3">AJA010-31</strain>
    </source>
</reference>
<evidence type="ECO:0000313" key="2">
    <source>
        <dbReference type="EMBL" id="KAL3794853.1"/>
    </source>
</evidence>
<feature type="compositionally biased region" description="Basic and acidic residues" evidence="1">
    <location>
        <begin position="224"/>
        <end position="244"/>
    </location>
</feature>
<accession>A0ABD3Q3P4</accession>
<dbReference type="AlphaFoldDB" id="A0ABD3Q3P4"/>
<sequence length="244" mass="27324">MYRDISHPSRGRCPSPPAYVSPDEQVWVPPPQPKMDQQAILRCMCGSRPDLWGDVGMTQSKATASGTSAAGVSGQDIKEEDEKKKVQESIRSGTCDRDTYYSSVLGSDYPSFSSFLNNRTSSGFGYWGNKKPAAEKPKPTWKCDPPTFKFGQDEEVLEDAKPSEPKNSGNKAGKKRSNEEEEEDEWIQSPFCGDRYKKKDVDLLVAFANKYIKQMNESTAKRRKLEEPGEGEKKDDESDKESSP</sequence>
<comment type="caution">
    <text evidence="2">The sequence shown here is derived from an EMBL/GenBank/DDBJ whole genome shotgun (WGS) entry which is preliminary data.</text>
</comment>
<feature type="compositionally biased region" description="Low complexity" evidence="1">
    <location>
        <begin position="62"/>
        <end position="74"/>
    </location>
</feature>
<name>A0ABD3Q3P4_9STRA</name>
<dbReference type="EMBL" id="JALLPJ020000340">
    <property type="protein sequence ID" value="KAL3794853.1"/>
    <property type="molecule type" value="Genomic_DNA"/>
</dbReference>
<organism evidence="2 3">
    <name type="scientific">Cyclotella atomus</name>
    <dbReference type="NCBI Taxonomy" id="382360"/>
    <lineage>
        <taxon>Eukaryota</taxon>
        <taxon>Sar</taxon>
        <taxon>Stramenopiles</taxon>
        <taxon>Ochrophyta</taxon>
        <taxon>Bacillariophyta</taxon>
        <taxon>Coscinodiscophyceae</taxon>
        <taxon>Thalassiosirophycidae</taxon>
        <taxon>Stephanodiscales</taxon>
        <taxon>Stephanodiscaceae</taxon>
        <taxon>Cyclotella</taxon>
    </lineage>
</organism>
<feature type="compositionally biased region" description="Basic and acidic residues" evidence="1">
    <location>
        <begin position="76"/>
        <end position="92"/>
    </location>
</feature>
<feature type="region of interest" description="Disordered" evidence="1">
    <location>
        <begin position="62"/>
        <end position="92"/>
    </location>
</feature>
<keyword evidence="3" id="KW-1185">Reference proteome</keyword>
<feature type="region of interest" description="Disordered" evidence="1">
    <location>
        <begin position="126"/>
        <end position="189"/>
    </location>
</feature>
<evidence type="ECO:0000256" key="1">
    <source>
        <dbReference type="SAM" id="MobiDB-lite"/>
    </source>
</evidence>
<protein>
    <submittedName>
        <fullName evidence="2">Uncharacterized protein</fullName>
    </submittedName>
</protein>
<proteinExistence type="predicted"/>
<feature type="region of interest" description="Disordered" evidence="1">
    <location>
        <begin position="215"/>
        <end position="244"/>
    </location>
</feature>